<protein>
    <submittedName>
        <fullName evidence="2">Heterokaryon incompatibility protein</fullName>
    </submittedName>
</protein>
<dbReference type="PANTHER" id="PTHR33112">
    <property type="entry name" value="DOMAIN PROTEIN, PUTATIVE-RELATED"/>
    <property type="match status" value="1"/>
</dbReference>
<sequence>MFCDVCGIIVEICSARFEEYDDEILGQVSAVLNSTCPHAQSLQRAATFDVQVADFPDALLAIKKDVRKTGINFGLAHMTPDDQIIFDNVSITSSDLVFRDQIQHHPGQAILPDREWIDLDVVRGWMSTCHHQHGVQCHEPSWLKGVDPTKPERLIDVVQNCIVAPPGSGIRYVALSYTWGLGKNLKNTKSTLLELQQLNSLNSPHFAAQLPETIKNTIDLVKELGERFLWVDALCIIQDEPASLVRNLNQMQLIYASSVFCIMASTGCGAEFGLRGLKGLSPARNLELYVYDLADGERLIEVDHAVTQDPTAGTKYSYHQRGWTFQEWLFSRRRLVFNHGPLIWQCQCARWRETSRVNPEADSRWALNSRARESALDPSPSIWDFMSLVPGFNTKSLTMQEDAPRAFAGIQAMLHRVHPGGLLYGLSEFFFEVALAWSSLYDNVERRQGSDGSKGVDDGLPSWSWLGWSGRVNFPHDAEFHVMDPWHSHEQKVGFDVPVVKWYTMASPDSLTRRAVRSQWHQYKMISQRASTSAEIPSEWTREEYKRQDFPHDFNAFGREPIDLFSHRLDHQKKFKYAIPVLNWSDTPVLGVQTQYLGCETNRARLMLTSGTSIMKHVDNQRRIGIQDDEGNLILSLTLHNTKEVQDFLDDRKGFQAWMLVSAILSFG</sequence>
<name>A0A8H5WYH7_FUSHE</name>
<evidence type="ECO:0000313" key="2">
    <source>
        <dbReference type="EMBL" id="KAF5674674.1"/>
    </source>
</evidence>
<evidence type="ECO:0000259" key="1">
    <source>
        <dbReference type="Pfam" id="PF06985"/>
    </source>
</evidence>
<dbReference type="AlphaFoldDB" id="A0A8H5WYH7"/>
<keyword evidence="3" id="KW-1185">Reference proteome</keyword>
<dbReference type="PANTHER" id="PTHR33112:SF12">
    <property type="entry name" value="HETEROKARYON INCOMPATIBILITY DOMAIN-CONTAINING PROTEIN"/>
    <property type="match status" value="1"/>
</dbReference>
<comment type="caution">
    <text evidence="2">The sequence shown here is derived from an EMBL/GenBank/DDBJ whole genome shotgun (WGS) entry which is preliminary data.</text>
</comment>
<organism evidence="2 3">
    <name type="scientific">Fusarium heterosporum</name>
    <dbReference type="NCBI Taxonomy" id="42747"/>
    <lineage>
        <taxon>Eukaryota</taxon>
        <taxon>Fungi</taxon>
        <taxon>Dikarya</taxon>
        <taxon>Ascomycota</taxon>
        <taxon>Pezizomycotina</taxon>
        <taxon>Sordariomycetes</taxon>
        <taxon>Hypocreomycetidae</taxon>
        <taxon>Hypocreales</taxon>
        <taxon>Nectriaceae</taxon>
        <taxon>Fusarium</taxon>
        <taxon>Fusarium heterosporum species complex</taxon>
    </lineage>
</organism>
<accession>A0A8H5WYH7</accession>
<dbReference type="EMBL" id="JAAGWQ010000046">
    <property type="protein sequence ID" value="KAF5674674.1"/>
    <property type="molecule type" value="Genomic_DNA"/>
</dbReference>
<dbReference type="OrthoDB" id="5135333at2759"/>
<dbReference type="Pfam" id="PF06985">
    <property type="entry name" value="HET"/>
    <property type="match status" value="1"/>
</dbReference>
<evidence type="ECO:0000313" key="3">
    <source>
        <dbReference type="Proteomes" id="UP000567885"/>
    </source>
</evidence>
<proteinExistence type="predicted"/>
<feature type="domain" description="Heterokaryon incompatibility" evidence="1">
    <location>
        <begin position="172"/>
        <end position="327"/>
    </location>
</feature>
<dbReference type="Proteomes" id="UP000567885">
    <property type="component" value="Unassembled WGS sequence"/>
</dbReference>
<reference evidence="2 3" key="1">
    <citation type="submission" date="2020-05" db="EMBL/GenBank/DDBJ databases">
        <title>Identification and distribution of gene clusters putatively required for synthesis of sphingolipid metabolism inhibitors in phylogenetically diverse species of the filamentous fungus Fusarium.</title>
        <authorList>
            <person name="Kim H.-S."/>
            <person name="Busman M."/>
            <person name="Brown D.W."/>
            <person name="Divon H."/>
            <person name="Uhlig S."/>
            <person name="Proctor R.H."/>
        </authorList>
    </citation>
    <scope>NUCLEOTIDE SEQUENCE [LARGE SCALE GENOMIC DNA]</scope>
    <source>
        <strain evidence="2 3">NRRL 20693</strain>
    </source>
</reference>
<dbReference type="InterPro" id="IPR010730">
    <property type="entry name" value="HET"/>
</dbReference>
<gene>
    <name evidence="2" type="ORF">FHETE_2837</name>
</gene>